<comment type="caution">
    <text evidence="1">The sequence shown here is derived from an EMBL/GenBank/DDBJ whole genome shotgun (WGS) entry which is preliminary data.</text>
</comment>
<dbReference type="RefSeq" id="WP_190858258.1">
    <property type="nucleotide sequence ID" value="NZ_JACXIY010000003.1"/>
</dbReference>
<dbReference type="EMBL" id="JACXIY010000003">
    <property type="protein sequence ID" value="MBD2867580.1"/>
    <property type="molecule type" value="Genomic_DNA"/>
</dbReference>
<dbReference type="AlphaFoldDB" id="A0A927CL02"/>
<evidence type="ECO:0000313" key="2">
    <source>
        <dbReference type="Proteomes" id="UP000632125"/>
    </source>
</evidence>
<gene>
    <name evidence="1" type="ORF">IDH41_03250</name>
</gene>
<keyword evidence="2" id="KW-1185">Reference proteome</keyword>
<organism evidence="1 2">
    <name type="scientific">Paenibacillus arenilitoris</name>
    <dbReference type="NCBI Taxonomy" id="2772299"/>
    <lineage>
        <taxon>Bacteria</taxon>
        <taxon>Bacillati</taxon>
        <taxon>Bacillota</taxon>
        <taxon>Bacilli</taxon>
        <taxon>Bacillales</taxon>
        <taxon>Paenibacillaceae</taxon>
        <taxon>Paenibacillus</taxon>
    </lineage>
</organism>
<proteinExistence type="predicted"/>
<sequence length="559" mass="62336">MKKSRLYPFERNRYFYGKLLTVRDFESEQKYFNDKRRLLNRLLYGSGVLSGMQVVAVDDKTISVEMGVAIDYIGREIVIPSPVTLKLSMIEGFMNNEYKKNVYLCVAYDEKGKEPVHSVGNSSIRNDEVSEYNRVLESYRLFIVEEAPAPASFEFVQLLENVATIYEDANVRITQRMPKYVNAGEVVEVKLVVEKTLQTPRIALQFDYEAQGFAPLGSDKNKVTFAEPGNAQETEYTVSYHVKAPQAAGGMAELAVPNRAAKLTIGDAVIPLDTNAKHVVEVLEEPVTDRILKDWHERSLEQAVDGSSDQSICLAKIGLLQMGPTYMIEKVDRVPFGEYIESTALLQRLGQSGRSAALNRFYATARTYDLEFDAKPTLDVQYHPDRNEFGFDLGIPRPQHLYDEIATGTMEVALESIGKTGGFFFSRGKKNYVSDEIRHGLGEGQVTVVVGLEEIDHSLSLEKDAAKKKVYYGQSDVFKGTEHEPDIPNVSLGTLVYPEKGTFRIGMKLQGETETTASVIAVRWWAFKSLGAAKAGASAMEDDRLESALAEAAASEQDK</sequence>
<protein>
    <submittedName>
        <fullName evidence="1">Uncharacterized protein</fullName>
    </submittedName>
</protein>
<name>A0A927CL02_9BACL</name>
<dbReference type="Proteomes" id="UP000632125">
    <property type="component" value="Unassembled WGS sequence"/>
</dbReference>
<accession>A0A927CL02</accession>
<evidence type="ECO:0000313" key="1">
    <source>
        <dbReference type="EMBL" id="MBD2867580.1"/>
    </source>
</evidence>
<reference evidence="1" key="1">
    <citation type="submission" date="2020-09" db="EMBL/GenBank/DDBJ databases">
        <title>A novel bacterium of genus Paenibacillus, isolated from South China Sea.</title>
        <authorList>
            <person name="Huang H."/>
            <person name="Mo K."/>
            <person name="Hu Y."/>
        </authorList>
    </citation>
    <scope>NUCLEOTIDE SEQUENCE</scope>
    <source>
        <strain evidence="1">IB182493</strain>
    </source>
</reference>